<dbReference type="RefSeq" id="WP_133994662.1">
    <property type="nucleotide sequence ID" value="NZ_SODV01000001.1"/>
</dbReference>
<keyword evidence="2" id="KW-1185">Reference proteome</keyword>
<accession>A0A4R8DWX7</accession>
<proteinExistence type="predicted"/>
<dbReference type="SUPFAM" id="SSF55961">
    <property type="entry name" value="Bet v1-like"/>
    <property type="match status" value="1"/>
</dbReference>
<evidence type="ECO:0000313" key="1">
    <source>
        <dbReference type="EMBL" id="TDX02035.1"/>
    </source>
</evidence>
<dbReference type="InterPro" id="IPR023393">
    <property type="entry name" value="START-like_dom_sf"/>
</dbReference>
<name>A0A4R8DWX7_9BACT</name>
<sequence length="146" mass="16796">MNHYSATIKVDKTPAELFDAVCRVNEWWTGNLTGDTRGLDSVFTIRFGKTFVTMKLIEWIPDQKVTWEVVDSFLDFVSDAHEWQHTTLVWDIIPGGIRMTHVGLVPEVECFDNCQKGWDFYVKTSLLKLLTEGQGMPEKRAQQVTL</sequence>
<reference evidence="1 2" key="1">
    <citation type="submission" date="2019-03" db="EMBL/GenBank/DDBJ databases">
        <title>Genomic Encyclopedia of Type Strains, Phase IV (KMG-IV): sequencing the most valuable type-strain genomes for metagenomic binning, comparative biology and taxonomic classification.</title>
        <authorList>
            <person name="Goeker M."/>
        </authorList>
    </citation>
    <scope>NUCLEOTIDE SEQUENCE [LARGE SCALE GENOMIC DNA]</scope>
    <source>
        <strain evidence="1 2">DSM 100059</strain>
    </source>
</reference>
<comment type="caution">
    <text evidence="1">The sequence shown here is derived from an EMBL/GenBank/DDBJ whole genome shotgun (WGS) entry which is preliminary data.</text>
</comment>
<evidence type="ECO:0008006" key="3">
    <source>
        <dbReference type="Google" id="ProtNLM"/>
    </source>
</evidence>
<dbReference type="AlphaFoldDB" id="A0A4R8DWX7"/>
<dbReference type="EMBL" id="SODV01000001">
    <property type="protein sequence ID" value="TDX02035.1"/>
    <property type="molecule type" value="Genomic_DNA"/>
</dbReference>
<dbReference type="Gene3D" id="3.30.530.20">
    <property type="match status" value="1"/>
</dbReference>
<dbReference type="OrthoDB" id="287565at2"/>
<protein>
    <recommendedName>
        <fullName evidence="3">Activator of Hsp90 ATPase-like protein</fullName>
    </recommendedName>
</protein>
<gene>
    <name evidence="1" type="ORF">EDB95_3083</name>
</gene>
<organism evidence="1 2">
    <name type="scientific">Dinghuibacter silviterrae</name>
    <dbReference type="NCBI Taxonomy" id="1539049"/>
    <lineage>
        <taxon>Bacteria</taxon>
        <taxon>Pseudomonadati</taxon>
        <taxon>Bacteroidota</taxon>
        <taxon>Chitinophagia</taxon>
        <taxon>Chitinophagales</taxon>
        <taxon>Chitinophagaceae</taxon>
        <taxon>Dinghuibacter</taxon>
    </lineage>
</organism>
<dbReference type="Proteomes" id="UP000294498">
    <property type="component" value="Unassembled WGS sequence"/>
</dbReference>
<evidence type="ECO:0000313" key="2">
    <source>
        <dbReference type="Proteomes" id="UP000294498"/>
    </source>
</evidence>